<dbReference type="PANTHER" id="PTHR31672">
    <property type="entry name" value="BNACNNG10540D PROTEIN"/>
    <property type="match status" value="1"/>
</dbReference>
<name>A0A9W3BR82_RAPSA</name>
<dbReference type="NCBIfam" id="TIGR01640">
    <property type="entry name" value="F_box_assoc_1"/>
    <property type="match status" value="1"/>
</dbReference>
<dbReference type="RefSeq" id="XP_056841734.1">
    <property type="nucleotide sequence ID" value="XM_056985754.1"/>
</dbReference>
<proteinExistence type="predicted"/>
<evidence type="ECO:0000313" key="2">
    <source>
        <dbReference type="Proteomes" id="UP000504610"/>
    </source>
</evidence>
<feature type="domain" description="F-box" evidence="1">
    <location>
        <begin position="151"/>
        <end position="197"/>
    </location>
</feature>
<evidence type="ECO:0000313" key="3">
    <source>
        <dbReference type="RefSeq" id="XP_056841734.1"/>
    </source>
</evidence>
<dbReference type="GeneID" id="108858433"/>
<keyword evidence="2" id="KW-1185">Reference proteome</keyword>
<dbReference type="InterPro" id="IPR013187">
    <property type="entry name" value="F-box-assoc_dom_typ3"/>
</dbReference>
<protein>
    <submittedName>
        <fullName evidence="3">F-box protein At1g33530</fullName>
    </submittedName>
</protein>
<dbReference type="Pfam" id="PF00646">
    <property type="entry name" value="F-box"/>
    <property type="match status" value="1"/>
</dbReference>
<dbReference type="PANTHER" id="PTHR31672:SF13">
    <property type="entry name" value="F-BOX PROTEIN CPR30-LIKE"/>
    <property type="match status" value="1"/>
</dbReference>
<dbReference type="Gene3D" id="1.20.1280.50">
    <property type="match status" value="1"/>
</dbReference>
<dbReference type="PROSITE" id="PS50181">
    <property type="entry name" value="FBOX"/>
    <property type="match status" value="1"/>
</dbReference>
<dbReference type="OrthoDB" id="1103556at2759"/>
<dbReference type="SUPFAM" id="SSF81383">
    <property type="entry name" value="F-box domain"/>
    <property type="match status" value="1"/>
</dbReference>
<dbReference type="InterPro" id="IPR036047">
    <property type="entry name" value="F-box-like_dom_sf"/>
</dbReference>
<dbReference type="CDD" id="cd22157">
    <property type="entry name" value="F-box_AtFBW1-like"/>
    <property type="match status" value="1"/>
</dbReference>
<reference evidence="2" key="1">
    <citation type="journal article" date="2019" name="Database">
        <title>The radish genome database (RadishGD): an integrated information resource for radish genomics.</title>
        <authorList>
            <person name="Yu H.J."/>
            <person name="Baek S."/>
            <person name="Lee Y.J."/>
            <person name="Cho A."/>
            <person name="Mun J.H."/>
        </authorList>
    </citation>
    <scope>NUCLEOTIDE SEQUENCE [LARGE SCALE GENOMIC DNA]</scope>
    <source>
        <strain evidence="2">cv. WK10039</strain>
    </source>
</reference>
<dbReference type="InterPro" id="IPR050796">
    <property type="entry name" value="SCF_F-box_component"/>
</dbReference>
<dbReference type="SUPFAM" id="SSF50965">
    <property type="entry name" value="Galactose oxidase, central domain"/>
    <property type="match status" value="1"/>
</dbReference>
<dbReference type="AlphaFoldDB" id="A0A9W3BR82"/>
<accession>A0A9W3BR82</accession>
<dbReference type="KEGG" id="rsz:108858433"/>
<dbReference type="Proteomes" id="UP000504610">
    <property type="component" value="Chromosome 5"/>
</dbReference>
<evidence type="ECO:0000259" key="1">
    <source>
        <dbReference type="PROSITE" id="PS50181"/>
    </source>
</evidence>
<gene>
    <name evidence="3" type="primary">LOC108858433</name>
</gene>
<dbReference type="SMART" id="SM00256">
    <property type="entry name" value="FBOX"/>
    <property type="match status" value="1"/>
</dbReference>
<organism evidence="2 3">
    <name type="scientific">Raphanus sativus</name>
    <name type="common">Radish</name>
    <name type="synonym">Raphanus raphanistrum var. sativus</name>
    <dbReference type="NCBI Taxonomy" id="3726"/>
    <lineage>
        <taxon>Eukaryota</taxon>
        <taxon>Viridiplantae</taxon>
        <taxon>Streptophyta</taxon>
        <taxon>Embryophyta</taxon>
        <taxon>Tracheophyta</taxon>
        <taxon>Spermatophyta</taxon>
        <taxon>Magnoliopsida</taxon>
        <taxon>eudicotyledons</taxon>
        <taxon>Gunneridae</taxon>
        <taxon>Pentapetalae</taxon>
        <taxon>rosids</taxon>
        <taxon>malvids</taxon>
        <taxon>Brassicales</taxon>
        <taxon>Brassicaceae</taxon>
        <taxon>Brassiceae</taxon>
        <taxon>Raphanus</taxon>
    </lineage>
</organism>
<dbReference type="InterPro" id="IPR001810">
    <property type="entry name" value="F-box_dom"/>
</dbReference>
<dbReference type="InterPro" id="IPR017451">
    <property type="entry name" value="F-box-assoc_interact_dom"/>
</dbReference>
<dbReference type="Pfam" id="PF08268">
    <property type="entry name" value="FBA_3"/>
    <property type="match status" value="1"/>
</dbReference>
<sequence length="463" mass="52897">MLLVCCYQAFAVEHWVIDHDQSHGDWYFSHTAISPKFVPLLFSLYSFLFSSLPNIVFSMVRLVLNLKREKWQPRLQNTKRQILHRFLAISGRVCSFRRKQESRDIQTPTCSEATLAVVVQPTSCLPKDLVEEIPNKKERSRENTSCSVTTTTLAIEIPDELVEEILHHLPVYYLVRLKLVSKKWKSLIESRHLAEKHTRLHQKKYGAKKIVVERSGSGTFHVRYSANPSGVGTGIRVSNNHLRLPGSCSGLVCFYDLVYVYLFNPMTRVLRTLPSPRGTKAALIPAGELSVGFGRDAVTGSYKVVVLFGSGNDNRLNSKVFDLSTSKWRRRYKSAGPVLSLSFTLISLDANPVFVNGSLFWLLARHHTEILVMDLHTEKFRTVLLPNDIPVSLGLIYMWNLKDRLFVSDLTQYLDSDLWVLVQDEVTEKWERTRFHPDADIPPLTLDSAWFSQSLVSPYQSET</sequence>
<reference evidence="3" key="2">
    <citation type="submission" date="2025-08" db="UniProtKB">
        <authorList>
            <consortium name="RefSeq"/>
        </authorList>
    </citation>
    <scope>IDENTIFICATION</scope>
    <source>
        <tissue evidence="3">Leaf</tissue>
    </source>
</reference>
<dbReference type="InterPro" id="IPR011043">
    <property type="entry name" value="Gal_Oxase/kelch_b-propeller"/>
</dbReference>